<dbReference type="SMART" id="SM00642">
    <property type="entry name" value="Aamy"/>
    <property type="match status" value="1"/>
</dbReference>
<dbReference type="Pfam" id="PF21653">
    <property type="entry name" value="pulA_all-beta"/>
    <property type="match status" value="1"/>
</dbReference>
<dbReference type="Gene3D" id="2.60.40.2320">
    <property type="match status" value="1"/>
</dbReference>
<dbReference type="Gene3D" id="2.60.40.1180">
    <property type="entry name" value="Golgi alpha-mannosidase II"/>
    <property type="match status" value="1"/>
</dbReference>
<dbReference type="InterPro" id="IPR011840">
    <property type="entry name" value="PulA_typeI"/>
</dbReference>
<accession>A0A072NL46</accession>
<name>A0A072NL46_SCHAZ</name>
<dbReference type="GO" id="GO:0005975">
    <property type="term" value="P:carbohydrate metabolic process"/>
    <property type="evidence" value="ECO:0007669"/>
    <property type="project" value="InterPro"/>
</dbReference>
<dbReference type="SUPFAM" id="SSF51445">
    <property type="entry name" value="(Trans)glycosidases"/>
    <property type="match status" value="1"/>
</dbReference>
<evidence type="ECO:0000259" key="2">
    <source>
        <dbReference type="SMART" id="SM00642"/>
    </source>
</evidence>
<dbReference type="SUPFAM" id="SSF81296">
    <property type="entry name" value="E set domains"/>
    <property type="match status" value="1"/>
</dbReference>
<dbReference type="EC" id="3.2.1.41" evidence="3"/>
<dbReference type="Gene3D" id="2.60.40.10">
    <property type="entry name" value="Immunoglobulins"/>
    <property type="match status" value="1"/>
</dbReference>
<dbReference type="InterPro" id="IPR013783">
    <property type="entry name" value="Ig-like_fold"/>
</dbReference>
<dbReference type="Pfam" id="PF02922">
    <property type="entry name" value="CBM_48"/>
    <property type="match status" value="1"/>
</dbReference>
<dbReference type="AlphaFoldDB" id="A0A072NL46"/>
<dbReference type="GO" id="GO:0051060">
    <property type="term" value="F:pullulanase activity"/>
    <property type="evidence" value="ECO:0007669"/>
    <property type="project" value="UniProtKB-EC"/>
</dbReference>
<dbReference type="EMBL" id="JJRY01000013">
    <property type="protein sequence ID" value="KEF37608.1"/>
    <property type="molecule type" value="Genomic_DNA"/>
</dbReference>
<dbReference type="NCBIfam" id="TIGR02104">
    <property type="entry name" value="pulA_typeI"/>
    <property type="match status" value="1"/>
</dbReference>
<dbReference type="Pfam" id="PF17999">
    <property type="entry name" value="PulA_N1"/>
    <property type="match status" value="1"/>
</dbReference>
<dbReference type="InterPro" id="IPR040697">
    <property type="entry name" value="PulA_N1"/>
</dbReference>
<dbReference type="InterPro" id="IPR017853">
    <property type="entry name" value="GH"/>
</dbReference>
<feature type="domain" description="Glycosyl hydrolase family 13 catalytic" evidence="2">
    <location>
        <begin position="220"/>
        <end position="615"/>
    </location>
</feature>
<evidence type="ECO:0000256" key="1">
    <source>
        <dbReference type="ARBA" id="ARBA00008061"/>
    </source>
</evidence>
<dbReference type="CDD" id="cd02860">
    <property type="entry name" value="E_set_Pullulanase"/>
    <property type="match status" value="1"/>
</dbReference>
<dbReference type="Proteomes" id="UP000027936">
    <property type="component" value="Unassembled WGS sequence"/>
</dbReference>
<comment type="caution">
    <text evidence="3">The sequence shown here is derived from an EMBL/GenBank/DDBJ whole genome shotgun (WGS) entry which is preliminary data.</text>
</comment>
<dbReference type="InterPro" id="IPR006047">
    <property type="entry name" value="GH13_cat_dom"/>
</dbReference>
<dbReference type="RefSeq" id="WP_035196666.1">
    <property type="nucleotide sequence ID" value="NZ_JJRY01000013.1"/>
</dbReference>
<evidence type="ECO:0000313" key="3">
    <source>
        <dbReference type="EMBL" id="KEF37608.1"/>
    </source>
</evidence>
<dbReference type="InterPro" id="IPR013780">
    <property type="entry name" value="Glyco_hydro_b"/>
</dbReference>
<dbReference type="Gene3D" id="3.20.20.80">
    <property type="entry name" value="Glycosidases"/>
    <property type="match status" value="1"/>
</dbReference>
<gene>
    <name evidence="3" type="ORF">M670_03189</name>
</gene>
<keyword evidence="3" id="KW-0378">Hydrolase</keyword>
<comment type="similarity">
    <text evidence="1">Belongs to the glycosyl hydrolase 13 family.</text>
</comment>
<reference evidence="3 4" key="1">
    <citation type="submission" date="2014-04" db="EMBL/GenBank/DDBJ databases">
        <title>Draft genome sequence of Bacillus azotoformans MEV2011, a (co-) denitrifying strain unable to grow in the presence of oxygen.</title>
        <authorList>
            <person name="Nielsen M."/>
            <person name="Schreiber L."/>
            <person name="Finster K."/>
            <person name="Schramm A."/>
        </authorList>
    </citation>
    <scope>NUCLEOTIDE SEQUENCE [LARGE SCALE GENOMIC DNA]</scope>
    <source>
        <strain evidence="3 4">MEV2011</strain>
    </source>
</reference>
<dbReference type="InterPro" id="IPR049117">
    <property type="entry name" value="pulA_all-beta"/>
</dbReference>
<evidence type="ECO:0000313" key="4">
    <source>
        <dbReference type="Proteomes" id="UP000027936"/>
    </source>
</evidence>
<organism evidence="3 4">
    <name type="scientific">Schinkia azotoformans MEV2011</name>
    <dbReference type="NCBI Taxonomy" id="1348973"/>
    <lineage>
        <taxon>Bacteria</taxon>
        <taxon>Bacillati</taxon>
        <taxon>Bacillota</taxon>
        <taxon>Bacilli</taxon>
        <taxon>Bacillales</taxon>
        <taxon>Bacillaceae</taxon>
        <taxon>Calidifontibacillus/Schinkia group</taxon>
        <taxon>Schinkia</taxon>
    </lineage>
</organism>
<dbReference type="InterPro" id="IPR004193">
    <property type="entry name" value="Glyco_hydro_13_N"/>
</dbReference>
<keyword evidence="3" id="KW-0326">Glycosidase</keyword>
<dbReference type="PANTHER" id="PTHR43002">
    <property type="entry name" value="GLYCOGEN DEBRANCHING ENZYME"/>
    <property type="match status" value="1"/>
</dbReference>
<dbReference type="CDD" id="cd11341">
    <property type="entry name" value="AmyAc_Pullulanase_LD-like"/>
    <property type="match status" value="1"/>
</dbReference>
<proteinExistence type="inferred from homology"/>
<protein>
    <submittedName>
        <fullName evidence="3">Pullulanase</fullName>
        <ecNumber evidence="3">3.2.1.41</ecNumber>
    </submittedName>
</protein>
<dbReference type="OrthoDB" id="9761875at2"/>
<sequence>MNWFEAYLDEMDIVTILFSKETPSLNNHEFYLHDGVQRYSLIVIKKEELVTETKFTCKSPVDIEIGKFNLVSDLFGNQTELLIGSVIRTKKFDQLYYYSGNDLGANYSLTETTFKVWAPSAEDASLLFYNKRGTIYQMFSLAREEKGVWSITLHGNYDGYFYRYNVCVNKVWREAVDPYAKAVSVNGEYGVVVDLSKTTVPKYSQYLPPFKSPTDAIIYETHIRDFSIHPESGVKNKGKYVAFCEEGTKGPYECKTCLDYLVDLGITHVELLPFNDFEGIDESSNQDQYNWGYNPVHYNVPEGSYATDPYDPYVRIRETKEMIEALHQKGIRVIMDVVYNHVYRREYSSFRKIVPGYYFRFNEFGLPSDGTGVGNDIASERLMVKKFIIDSVQYWVKEYNVDGFRFDLMGILDIETMNAVRQTIDEIDPSIIMLGEGWNLDTPLPEEEKAIIKNAEKLPRIAHFNDVFRNSVKGSIFDLLEQGFISGDIRYNDNFKMLFAGSITITKEMDGLFQSPQQSVNYVECHDNHTLWDKLEISNADESLEIRRKRQYLAIAIVLLSQGIPFLHSGMEFFRTKYGESNSYNKPDNINQLDWARKNMYENYIPLFQALIAIRKAHPAFRLSTSEEIQRHYKWLAPSPNLIGFLLHDLDEIDTWENIIVLFNNGVLPKEYLLDDCDQWIIAVSGDKADLNGIAQITKKVMIEPLSTLILFKTKI</sequence>
<dbReference type="PATRIC" id="fig|1348973.3.peg.3068"/>
<dbReference type="InterPro" id="IPR014756">
    <property type="entry name" value="Ig_E-set"/>
</dbReference>